<dbReference type="RefSeq" id="WP_189767235.1">
    <property type="nucleotide sequence ID" value="NZ_BNCK01000001.1"/>
</dbReference>
<dbReference type="GO" id="GO:0000976">
    <property type="term" value="F:transcription cis-regulatory region binding"/>
    <property type="evidence" value="ECO:0007669"/>
    <property type="project" value="TreeGrafter"/>
</dbReference>
<dbReference type="PANTHER" id="PTHR30055">
    <property type="entry name" value="HTH-TYPE TRANSCRIPTIONAL REGULATOR RUTR"/>
    <property type="match status" value="1"/>
</dbReference>
<gene>
    <name evidence="6" type="ORF">GCM10017161_06180</name>
</gene>
<dbReference type="Pfam" id="PF00440">
    <property type="entry name" value="TetR_N"/>
    <property type="match status" value="1"/>
</dbReference>
<name>A0A919BC39_9GAMM</name>
<dbReference type="Pfam" id="PF13305">
    <property type="entry name" value="TetR_C_33"/>
    <property type="match status" value="1"/>
</dbReference>
<dbReference type="AlphaFoldDB" id="A0A919BC39"/>
<dbReference type="SUPFAM" id="SSF48498">
    <property type="entry name" value="Tetracyclin repressor-like, C-terminal domain"/>
    <property type="match status" value="1"/>
</dbReference>
<comment type="caution">
    <text evidence="6">The sequence shown here is derived from an EMBL/GenBank/DDBJ whole genome shotgun (WGS) entry which is preliminary data.</text>
</comment>
<keyword evidence="1" id="KW-0805">Transcription regulation</keyword>
<feature type="DNA-binding region" description="H-T-H motif" evidence="4">
    <location>
        <begin position="32"/>
        <end position="51"/>
    </location>
</feature>
<keyword evidence="3" id="KW-0804">Transcription</keyword>
<dbReference type="PROSITE" id="PS50977">
    <property type="entry name" value="HTH_TETR_2"/>
    <property type="match status" value="1"/>
</dbReference>
<dbReference type="InterPro" id="IPR009057">
    <property type="entry name" value="Homeodomain-like_sf"/>
</dbReference>
<feature type="domain" description="HTH tetR-type" evidence="5">
    <location>
        <begin position="9"/>
        <end position="69"/>
    </location>
</feature>
<proteinExistence type="predicted"/>
<sequence length="200" mass="22682">MSKENYHHGDLHQALLEAAKIMLTENGVDALSLRKLAERVGVSRTAAYHHFADKHALLCDIAASGFHLWQEQMNQIQATSYASKKAQYRDFVYRYLAFATQNPHLYNLMFGQVVWQEQQATEALKAAAFPTFDNQVSVVKQWQQQALLPKSHSPLRLSQVIWGTLHGIAKLTIDGIYTEQSSIDEMCECAIEMMLQQAVD</sequence>
<reference evidence="6" key="1">
    <citation type="journal article" date="2014" name="Int. J. Syst. Evol. Microbiol.">
        <title>Complete genome sequence of Corynebacterium casei LMG S-19264T (=DSM 44701T), isolated from a smear-ripened cheese.</title>
        <authorList>
            <consortium name="US DOE Joint Genome Institute (JGI-PGF)"/>
            <person name="Walter F."/>
            <person name="Albersmeier A."/>
            <person name="Kalinowski J."/>
            <person name="Ruckert C."/>
        </authorList>
    </citation>
    <scope>NUCLEOTIDE SEQUENCE</scope>
    <source>
        <strain evidence="6">KCTC 42731</strain>
    </source>
</reference>
<dbReference type="GO" id="GO:0003700">
    <property type="term" value="F:DNA-binding transcription factor activity"/>
    <property type="evidence" value="ECO:0007669"/>
    <property type="project" value="TreeGrafter"/>
</dbReference>
<dbReference type="PRINTS" id="PR00455">
    <property type="entry name" value="HTHTETR"/>
</dbReference>
<evidence type="ECO:0000256" key="4">
    <source>
        <dbReference type="PROSITE-ProRule" id="PRU00335"/>
    </source>
</evidence>
<dbReference type="InterPro" id="IPR036271">
    <property type="entry name" value="Tet_transcr_reg_TetR-rel_C_sf"/>
</dbReference>
<reference evidence="6" key="2">
    <citation type="submission" date="2020-09" db="EMBL/GenBank/DDBJ databases">
        <authorList>
            <person name="Sun Q."/>
            <person name="Kim S."/>
        </authorList>
    </citation>
    <scope>NUCLEOTIDE SEQUENCE</scope>
    <source>
        <strain evidence="6">KCTC 42731</strain>
    </source>
</reference>
<organism evidence="6 7">
    <name type="scientific">Thalassotalea marina</name>
    <dbReference type="NCBI Taxonomy" id="1673741"/>
    <lineage>
        <taxon>Bacteria</taxon>
        <taxon>Pseudomonadati</taxon>
        <taxon>Pseudomonadota</taxon>
        <taxon>Gammaproteobacteria</taxon>
        <taxon>Alteromonadales</taxon>
        <taxon>Colwelliaceae</taxon>
        <taxon>Thalassotalea</taxon>
    </lineage>
</organism>
<dbReference type="InterPro" id="IPR023772">
    <property type="entry name" value="DNA-bd_HTH_TetR-type_CS"/>
</dbReference>
<evidence type="ECO:0000256" key="2">
    <source>
        <dbReference type="ARBA" id="ARBA00023125"/>
    </source>
</evidence>
<dbReference type="Gene3D" id="1.10.357.10">
    <property type="entry name" value="Tetracycline Repressor, domain 2"/>
    <property type="match status" value="1"/>
</dbReference>
<dbReference type="PANTHER" id="PTHR30055:SF234">
    <property type="entry name" value="HTH-TYPE TRANSCRIPTIONAL REGULATOR BETI"/>
    <property type="match status" value="1"/>
</dbReference>
<protein>
    <submittedName>
        <fullName evidence="6">TetR family transcriptional regulator</fullName>
    </submittedName>
</protein>
<evidence type="ECO:0000259" key="5">
    <source>
        <dbReference type="PROSITE" id="PS50977"/>
    </source>
</evidence>
<keyword evidence="2 4" id="KW-0238">DNA-binding</keyword>
<keyword evidence="7" id="KW-1185">Reference proteome</keyword>
<evidence type="ECO:0000313" key="7">
    <source>
        <dbReference type="Proteomes" id="UP000623842"/>
    </source>
</evidence>
<evidence type="ECO:0000256" key="3">
    <source>
        <dbReference type="ARBA" id="ARBA00023163"/>
    </source>
</evidence>
<evidence type="ECO:0000313" key="6">
    <source>
        <dbReference type="EMBL" id="GHF81506.1"/>
    </source>
</evidence>
<dbReference type="InterPro" id="IPR025996">
    <property type="entry name" value="MT1864/Rv1816-like_C"/>
</dbReference>
<dbReference type="Proteomes" id="UP000623842">
    <property type="component" value="Unassembled WGS sequence"/>
</dbReference>
<dbReference type="InterPro" id="IPR001647">
    <property type="entry name" value="HTH_TetR"/>
</dbReference>
<dbReference type="EMBL" id="BNCK01000001">
    <property type="protein sequence ID" value="GHF81506.1"/>
    <property type="molecule type" value="Genomic_DNA"/>
</dbReference>
<dbReference type="PROSITE" id="PS01081">
    <property type="entry name" value="HTH_TETR_1"/>
    <property type="match status" value="1"/>
</dbReference>
<evidence type="ECO:0000256" key="1">
    <source>
        <dbReference type="ARBA" id="ARBA00023015"/>
    </source>
</evidence>
<dbReference type="InterPro" id="IPR050109">
    <property type="entry name" value="HTH-type_TetR-like_transc_reg"/>
</dbReference>
<accession>A0A919BC39</accession>
<dbReference type="SUPFAM" id="SSF46689">
    <property type="entry name" value="Homeodomain-like"/>
    <property type="match status" value="1"/>
</dbReference>